<protein>
    <submittedName>
        <fullName evidence="1">Uncharacterized protein</fullName>
    </submittedName>
</protein>
<sequence>MMKYCFYKRYILTDKMNAARASHRRKLLSDFKSRDNRIIFYSGEKQRTVDRLHNIHNGR</sequence>
<reference evidence="1" key="1">
    <citation type="submission" date="2014-05" db="EMBL/GenBank/DDBJ databases">
        <authorList>
            <person name="Chronopoulou M."/>
        </authorList>
    </citation>
    <scope>NUCLEOTIDE SEQUENCE</scope>
    <source>
        <tissue evidence="1">Whole organism</tissue>
    </source>
</reference>
<proteinExistence type="predicted"/>
<accession>A0A0K2TZM9</accession>
<evidence type="ECO:0000313" key="1">
    <source>
        <dbReference type="EMBL" id="CDW31464.1"/>
    </source>
</evidence>
<name>A0A0K2TZM9_LEPSM</name>
<dbReference type="EMBL" id="HACA01014103">
    <property type="protein sequence ID" value="CDW31464.1"/>
    <property type="molecule type" value="Transcribed_RNA"/>
</dbReference>
<dbReference type="AlphaFoldDB" id="A0A0K2TZM9"/>
<organism evidence="1">
    <name type="scientific">Lepeophtheirus salmonis</name>
    <name type="common">Salmon louse</name>
    <name type="synonym">Caligus salmonis</name>
    <dbReference type="NCBI Taxonomy" id="72036"/>
    <lineage>
        <taxon>Eukaryota</taxon>
        <taxon>Metazoa</taxon>
        <taxon>Ecdysozoa</taxon>
        <taxon>Arthropoda</taxon>
        <taxon>Crustacea</taxon>
        <taxon>Multicrustacea</taxon>
        <taxon>Hexanauplia</taxon>
        <taxon>Copepoda</taxon>
        <taxon>Siphonostomatoida</taxon>
        <taxon>Caligidae</taxon>
        <taxon>Lepeophtheirus</taxon>
    </lineage>
</organism>